<protein>
    <submittedName>
        <fullName evidence="1">Uncharacterized protein</fullName>
    </submittedName>
</protein>
<evidence type="ECO:0000313" key="1">
    <source>
        <dbReference type="EnsemblPlants" id="AVESA.00010b.r2.3CG0464180.1.CDS"/>
    </source>
</evidence>
<name>A0ACD5VPN2_AVESA</name>
<dbReference type="Proteomes" id="UP001732700">
    <property type="component" value="Chromosome 3C"/>
</dbReference>
<sequence>MPHPPMDLSLERLKLSDGDGGGEDRLSALPNDLLISILLLVDDAPAAARTSILASRWRRLWALLPELRFFSIEHRRIGAALAAHEAPDLSLLVALTEDASPESVSAWLPFAARGLSGSIFLGVFRFRQEAGERGGAVDLPCFEKATSIKLTLGFLGLTLPPSGVFARLKVLYLIDIQLHGQSGLGDLLSSQRCPSLGCLCVCNVRGLESLNIQSDSLLKMELSELGRLQQLNVVAPTLDWFKVSRCFTDPLNPELSVANISAPQLTMLDWKNVYDPCSIHIDKMAHLEKLGIELFILEEDEEAAERNQYGMTLLRRFDHIHTLDVQISYPQEICIGPYLMEGMPTLPGITILTLGIMAYGHSFGGSSFDIIRRCTGVKQMAFDFTLGSQVKEQTPCPPGCICDQPPNWRTDELTLNCLEEIAIYGMRGTDHDVALVQRLFHWARVLKKMKVIFHVLVTESMANELSQLLLSFSRPDICMDISMFVPYYLRPNVWSNFP</sequence>
<evidence type="ECO:0000313" key="2">
    <source>
        <dbReference type="Proteomes" id="UP001732700"/>
    </source>
</evidence>
<reference evidence="1" key="1">
    <citation type="submission" date="2021-05" db="EMBL/GenBank/DDBJ databases">
        <authorList>
            <person name="Scholz U."/>
            <person name="Mascher M."/>
            <person name="Fiebig A."/>
        </authorList>
    </citation>
    <scope>NUCLEOTIDE SEQUENCE [LARGE SCALE GENOMIC DNA]</scope>
</reference>
<accession>A0ACD5VPN2</accession>
<keyword evidence="2" id="KW-1185">Reference proteome</keyword>
<dbReference type="EnsemblPlants" id="AVESA.00010b.r2.3CG0464180.1">
    <property type="protein sequence ID" value="AVESA.00010b.r2.3CG0464180.1.CDS"/>
    <property type="gene ID" value="AVESA.00010b.r2.3CG0464180"/>
</dbReference>
<proteinExistence type="predicted"/>
<reference evidence="1" key="2">
    <citation type="submission" date="2025-09" db="UniProtKB">
        <authorList>
            <consortium name="EnsemblPlants"/>
        </authorList>
    </citation>
    <scope>IDENTIFICATION</scope>
</reference>
<organism evidence="1 2">
    <name type="scientific">Avena sativa</name>
    <name type="common">Oat</name>
    <dbReference type="NCBI Taxonomy" id="4498"/>
    <lineage>
        <taxon>Eukaryota</taxon>
        <taxon>Viridiplantae</taxon>
        <taxon>Streptophyta</taxon>
        <taxon>Embryophyta</taxon>
        <taxon>Tracheophyta</taxon>
        <taxon>Spermatophyta</taxon>
        <taxon>Magnoliopsida</taxon>
        <taxon>Liliopsida</taxon>
        <taxon>Poales</taxon>
        <taxon>Poaceae</taxon>
        <taxon>BOP clade</taxon>
        <taxon>Pooideae</taxon>
        <taxon>Poodae</taxon>
        <taxon>Poeae</taxon>
        <taxon>Poeae Chloroplast Group 1 (Aveneae type)</taxon>
        <taxon>Aveninae</taxon>
        <taxon>Avena</taxon>
    </lineage>
</organism>